<dbReference type="Proteomes" id="UP000449547">
    <property type="component" value="Unassembled WGS sequence"/>
</dbReference>
<dbReference type="VEuPathDB" id="FungiDB:DIURU_003757"/>
<dbReference type="Gene3D" id="2.60.120.260">
    <property type="entry name" value="Galactose-binding domain-like"/>
    <property type="match status" value="2"/>
</dbReference>
<dbReference type="InterPro" id="IPR005164">
    <property type="entry name" value="Allantoicase"/>
</dbReference>
<dbReference type="NCBIfam" id="TIGR02961">
    <property type="entry name" value="allantoicase"/>
    <property type="match status" value="1"/>
</dbReference>
<accession>A0A642UK51</accession>
<dbReference type="FunFam" id="2.60.120.260:FF:000059">
    <property type="entry name" value="Probable allantoicase"/>
    <property type="match status" value="1"/>
</dbReference>
<evidence type="ECO:0000259" key="8">
    <source>
        <dbReference type="Pfam" id="PF03561"/>
    </source>
</evidence>
<dbReference type="PANTHER" id="PTHR12045">
    <property type="entry name" value="ALLANTOICASE"/>
    <property type="match status" value="1"/>
</dbReference>
<comment type="pathway">
    <text evidence="7">Nitrogen metabolism; (S)-allantoin degradation; (S)-ureidoglycolate from allantoate (aminidohydrolase route): step 1/1.</text>
</comment>
<evidence type="ECO:0000256" key="7">
    <source>
        <dbReference type="ARBA" id="ARBA00060607"/>
    </source>
</evidence>
<dbReference type="OMA" id="MDDGWET"/>
<dbReference type="OrthoDB" id="10266039at2759"/>
<evidence type="ECO:0000256" key="1">
    <source>
        <dbReference type="ARBA" id="ARBA00001314"/>
    </source>
</evidence>
<keyword evidence="5" id="KW-0378">Hydrolase</keyword>
<dbReference type="InterPro" id="IPR008979">
    <property type="entry name" value="Galactose-bd-like_sf"/>
</dbReference>
<dbReference type="GO" id="GO:0006144">
    <property type="term" value="P:purine nucleobase metabolic process"/>
    <property type="evidence" value="ECO:0007669"/>
    <property type="project" value="UniProtKB-KW"/>
</dbReference>
<evidence type="ECO:0000256" key="4">
    <source>
        <dbReference type="ARBA" id="ARBA00022631"/>
    </source>
</evidence>
<evidence type="ECO:0000313" key="9">
    <source>
        <dbReference type="EMBL" id="KAA8900521.1"/>
    </source>
</evidence>
<proteinExistence type="inferred from homology"/>
<dbReference type="GeneID" id="54782408"/>
<comment type="similarity">
    <text evidence="2">Belongs to the allantoicase family.</text>
</comment>
<gene>
    <name evidence="9" type="ORF">DIURU_003757</name>
</gene>
<feature type="domain" description="Allantoicase" evidence="8">
    <location>
        <begin position="194"/>
        <end position="332"/>
    </location>
</feature>
<dbReference type="GO" id="GO:0000256">
    <property type="term" value="P:allantoin catabolic process"/>
    <property type="evidence" value="ECO:0007669"/>
    <property type="project" value="InterPro"/>
</dbReference>
<dbReference type="SUPFAM" id="SSF49785">
    <property type="entry name" value="Galactose-binding domain-like"/>
    <property type="match status" value="2"/>
</dbReference>
<evidence type="ECO:0000313" key="10">
    <source>
        <dbReference type="Proteomes" id="UP000449547"/>
    </source>
</evidence>
<comment type="function">
    <text evidence="6">Utilization of purines as secondary nitrogen sources, when primary sources are limiting.</text>
</comment>
<evidence type="ECO:0000256" key="5">
    <source>
        <dbReference type="ARBA" id="ARBA00022801"/>
    </source>
</evidence>
<sequence length="333" mass="36397">MVKTLSAEQFQSQIVNNYTNVIGKQVGGQVLSCSDEFFAEAANLIKPGKAVQDLTKFVPTGKWFDGWETRRHNTEEADWVIFKMGVASAQLIGVEVDTDNFKGNCAPEISVEAAQNFDSDDITEWETVIDKVECGPSQQFFFVRDQGLTDKNYTHVRLRMYPDGGIARFRAYGKVVPTNLTKGAVIDTAAVGNGGVAIACSDQHFSPASNILLPGRGVDMSDGWETARSRGADHFDWVIVRLGAATNIKKVVVDTAFFRGNFPQKINVSAISTSDESTLSVKSDWTEIVPNSPTGADKELEYPVDGDAVYTHVLLKMIPDGGVKRLRVFGTTA</sequence>
<dbReference type="InterPro" id="IPR015908">
    <property type="entry name" value="Allantoicase_dom"/>
</dbReference>
<name>A0A642UK51_DIURU</name>
<comment type="caution">
    <text evidence="9">The sequence shown here is derived from an EMBL/GenBank/DDBJ whole genome shotgun (WGS) entry which is preliminary data.</text>
</comment>
<dbReference type="Pfam" id="PF03561">
    <property type="entry name" value="Allantoicase"/>
    <property type="match status" value="2"/>
</dbReference>
<dbReference type="GO" id="GO:0004037">
    <property type="term" value="F:allantoicase activity"/>
    <property type="evidence" value="ECO:0007669"/>
    <property type="project" value="UniProtKB-EC"/>
</dbReference>
<keyword evidence="4" id="KW-0659">Purine metabolism</keyword>
<dbReference type="EC" id="3.5.3.4" evidence="3"/>
<evidence type="ECO:0000256" key="6">
    <source>
        <dbReference type="ARBA" id="ARBA00056910"/>
    </source>
</evidence>
<comment type="catalytic activity">
    <reaction evidence="1">
        <text>allantoate + H2O = (S)-ureidoglycolate + urea</text>
        <dbReference type="Rhea" id="RHEA:11016"/>
        <dbReference type="ChEBI" id="CHEBI:15377"/>
        <dbReference type="ChEBI" id="CHEBI:16199"/>
        <dbReference type="ChEBI" id="CHEBI:17536"/>
        <dbReference type="ChEBI" id="CHEBI:57296"/>
        <dbReference type="EC" id="3.5.3.4"/>
    </reaction>
</comment>
<evidence type="ECO:0000256" key="2">
    <source>
        <dbReference type="ARBA" id="ARBA00009242"/>
    </source>
</evidence>
<protein>
    <recommendedName>
        <fullName evidence="3">allantoicase</fullName>
        <ecNumber evidence="3">3.5.3.4</ecNumber>
    </recommendedName>
</protein>
<dbReference type="AlphaFoldDB" id="A0A642UK51"/>
<keyword evidence="10" id="KW-1185">Reference proteome</keyword>
<dbReference type="EMBL" id="SWFT01000110">
    <property type="protein sequence ID" value="KAA8900521.1"/>
    <property type="molecule type" value="Genomic_DNA"/>
</dbReference>
<organism evidence="9 10">
    <name type="scientific">Diutina rugosa</name>
    <name type="common">Yeast</name>
    <name type="synonym">Candida rugosa</name>
    <dbReference type="NCBI Taxonomy" id="5481"/>
    <lineage>
        <taxon>Eukaryota</taxon>
        <taxon>Fungi</taxon>
        <taxon>Dikarya</taxon>
        <taxon>Ascomycota</taxon>
        <taxon>Saccharomycotina</taxon>
        <taxon>Pichiomycetes</taxon>
        <taxon>Debaryomycetaceae</taxon>
        <taxon>Diutina</taxon>
    </lineage>
</organism>
<dbReference type="PIRSF" id="PIRSF016516">
    <property type="entry name" value="Allantoicase"/>
    <property type="match status" value="1"/>
</dbReference>
<dbReference type="FunFam" id="2.60.120.260:FF:000078">
    <property type="entry name" value="DAL2p Allantoicase"/>
    <property type="match status" value="1"/>
</dbReference>
<reference evidence="9 10" key="1">
    <citation type="submission" date="2019-07" db="EMBL/GenBank/DDBJ databases">
        <title>Genome assembly of two rare yeast pathogens: Diutina rugosa and Trichomonascus ciferrii.</title>
        <authorList>
            <person name="Mixao V."/>
            <person name="Saus E."/>
            <person name="Hansen A."/>
            <person name="Lass-Flor C."/>
            <person name="Gabaldon T."/>
        </authorList>
    </citation>
    <scope>NUCLEOTIDE SEQUENCE [LARGE SCALE GENOMIC DNA]</scope>
    <source>
        <strain evidence="9 10">CBS 613</strain>
    </source>
</reference>
<evidence type="ECO:0000256" key="3">
    <source>
        <dbReference type="ARBA" id="ARBA00012170"/>
    </source>
</evidence>
<dbReference type="PANTHER" id="PTHR12045:SF3">
    <property type="entry name" value="INACTIVE ALLANTOICASE-RELATED"/>
    <property type="match status" value="1"/>
</dbReference>
<feature type="domain" description="Allantoicase" evidence="8">
    <location>
        <begin position="27"/>
        <end position="175"/>
    </location>
</feature>
<dbReference type="RefSeq" id="XP_034011447.1">
    <property type="nucleotide sequence ID" value="XM_034156554.1"/>
</dbReference>
<dbReference type="HAMAP" id="MF_00813">
    <property type="entry name" value="Allantoicase"/>
    <property type="match status" value="1"/>
</dbReference>